<dbReference type="AlphaFoldDB" id="A0A317ER58"/>
<name>A0A317ER58_9SPHI</name>
<organism evidence="4 5">
    <name type="scientific">Pedobacter yonginense</name>
    <dbReference type="NCBI Taxonomy" id="651869"/>
    <lineage>
        <taxon>Bacteria</taxon>
        <taxon>Pseudomonadati</taxon>
        <taxon>Bacteroidota</taxon>
        <taxon>Sphingobacteriia</taxon>
        <taxon>Sphingobacteriales</taxon>
        <taxon>Sphingobacteriaceae</taxon>
        <taxon>Pedobacter</taxon>
    </lineage>
</organism>
<evidence type="ECO:0000313" key="5">
    <source>
        <dbReference type="Proteomes" id="UP000245379"/>
    </source>
</evidence>
<protein>
    <submittedName>
        <fullName evidence="4">Anti-sigma factor</fullName>
    </submittedName>
</protein>
<keyword evidence="5" id="KW-1185">Reference proteome</keyword>
<evidence type="ECO:0000313" key="4">
    <source>
        <dbReference type="EMBL" id="PWS28617.1"/>
    </source>
</evidence>
<sequence>MICRYRETASVYCYNCSYRLTLFKLPMNQQQVAELIRKYNDGTLTPDERLALDIWYLKFASESTAHLSAEQEAIAVDKLKSTLPLAYKSTTKKIWPRIFAVAALLAIVFSAILWIYQDKPSSVQYTKDIKPGKTGATLTLANGRIIKLADIKVGQVAIESGVEISKTADGMITYHILANQDGRSGQMNTLETSIGEQAQVKLPDGSLVYLNAASYLKYPSSFAKFDKRRVEFSGEGFFVVAKDKAHPFLVKTALQDVEVLGTQFNINSYAYHPEIKTTLLEGIVKISNAAGISKTLQPGEQASLTNKSVSVSAVETEYVIAWRKGYFMFNNESLEDIMSKLATWYNIKPVYLDPELKKTSFFGSMSKFENISKVLKVMERTGKAHFEIRDNQIIISKN</sequence>
<dbReference type="Gene3D" id="3.55.50.30">
    <property type="match status" value="1"/>
</dbReference>
<comment type="caution">
    <text evidence="4">The sequence shown here is derived from an EMBL/GenBank/DDBJ whole genome shotgun (WGS) entry which is preliminary data.</text>
</comment>
<dbReference type="Pfam" id="PF04773">
    <property type="entry name" value="FecR"/>
    <property type="match status" value="1"/>
</dbReference>
<dbReference type="OrthoDB" id="1099963at2"/>
<dbReference type="InterPro" id="IPR006860">
    <property type="entry name" value="FecR"/>
</dbReference>
<evidence type="ECO:0000256" key="1">
    <source>
        <dbReference type="SAM" id="Phobius"/>
    </source>
</evidence>
<feature type="domain" description="Protein FecR C-terminal" evidence="3">
    <location>
        <begin position="326"/>
        <end position="395"/>
    </location>
</feature>
<keyword evidence="1" id="KW-0812">Transmembrane</keyword>
<keyword evidence="1" id="KW-0472">Membrane</keyword>
<dbReference type="Gene3D" id="2.60.120.1440">
    <property type="match status" value="1"/>
</dbReference>
<dbReference type="Pfam" id="PF16344">
    <property type="entry name" value="FecR_C"/>
    <property type="match status" value="1"/>
</dbReference>
<dbReference type="InterPro" id="IPR032508">
    <property type="entry name" value="FecR_C"/>
</dbReference>
<keyword evidence="1" id="KW-1133">Transmembrane helix</keyword>
<dbReference type="InterPro" id="IPR012373">
    <property type="entry name" value="Ferrdict_sens_TM"/>
</dbReference>
<accession>A0A317ER58</accession>
<proteinExistence type="predicted"/>
<dbReference type="GO" id="GO:0016989">
    <property type="term" value="F:sigma factor antagonist activity"/>
    <property type="evidence" value="ECO:0007669"/>
    <property type="project" value="TreeGrafter"/>
</dbReference>
<reference evidence="4 5" key="1">
    <citation type="submission" date="2018-05" db="EMBL/GenBank/DDBJ databases">
        <title>Pedobacter paludis sp. nov., isolated from wetland soil.</title>
        <authorList>
            <person name="Zhang Y."/>
            <person name="Wang G."/>
        </authorList>
    </citation>
    <scope>NUCLEOTIDE SEQUENCE [LARGE SCALE GENOMIC DNA]</scope>
    <source>
        <strain evidence="4 5">KCTC22721</strain>
    </source>
</reference>
<evidence type="ECO:0000259" key="3">
    <source>
        <dbReference type="Pfam" id="PF16344"/>
    </source>
</evidence>
<dbReference type="EMBL" id="QGNZ01000001">
    <property type="protein sequence ID" value="PWS28617.1"/>
    <property type="molecule type" value="Genomic_DNA"/>
</dbReference>
<feature type="transmembrane region" description="Helical" evidence="1">
    <location>
        <begin position="98"/>
        <end position="116"/>
    </location>
</feature>
<dbReference type="PANTHER" id="PTHR30273:SF2">
    <property type="entry name" value="PROTEIN FECR"/>
    <property type="match status" value="1"/>
</dbReference>
<dbReference type="PANTHER" id="PTHR30273">
    <property type="entry name" value="PERIPLASMIC SIGNAL SENSOR AND SIGMA FACTOR ACTIVATOR FECR-RELATED"/>
    <property type="match status" value="1"/>
</dbReference>
<dbReference type="Proteomes" id="UP000245379">
    <property type="component" value="Unassembled WGS sequence"/>
</dbReference>
<feature type="domain" description="FecR protein" evidence="2">
    <location>
        <begin position="189"/>
        <end position="285"/>
    </location>
</feature>
<evidence type="ECO:0000259" key="2">
    <source>
        <dbReference type="Pfam" id="PF04773"/>
    </source>
</evidence>
<gene>
    <name evidence="4" type="ORF">DHW03_01840</name>
</gene>